<evidence type="ECO:0000259" key="9">
    <source>
        <dbReference type="PROSITE" id="PS51755"/>
    </source>
</evidence>
<keyword evidence="3" id="KW-0805">Transcription regulation</keyword>
<feature type="domain" description="Response regulatory" evidence="8">
    <location>
        <begin position="23"/>
        <end position="134"/>
    </location>
</feature>
<evidence type="ECO:0000256" key="7">
    <source>
        <dbReference type="PROSITE-ProRule" id="PRU01091"/>
    </source>
</evidence>
<keyword evidence="4 7" id="KW-0238">DNA-binding</keyword>
<feature type="domain" description="OmpR/PhoB-type" evidence="9">
    <location>
        <begin position="145"/>
        <end position="240"/>
    </location>
</feature>
<dbReference type="Gene3D" id="1.10.10.10">
    <property type="entry name" value="Winged helix-like DNA-binding domain superfamily/Winged helix DNA-binding domain"/>
    <property type="match status" value="1"/>
</dbReference>
<evidence type="ECO:0000313" key="11">
    <source>
        <dbReference type="Proteomes" id="UP000316242"/>
    </source>
</evidence>
<dbReference type="Pfam" id="PF00486">
    <property type="entry name" value="Trans_reg_C"/>
    <property type="match status" value="1"/>
</dbReference>
<keyword evidence="2" id="KW-0902">Two-component regulatory system</keyword>
<dbReference type="PANTHER" id="PTHR48111">
    <property type="entry name" value="REGULATOR OF RPOS"/>
    <property type="match status" value="1"/>
</dbReference>
<dbReference type="Proteomes" id="UP000316242">
    <property type="component" value="Unassembled WGS sequence"/>
</dbReference>
<keyword evidence="1 6" id="KW-0597">Phosphoprotein</keyword>
<proteinExistence type="predicted"/>
<feature type="modified residue" description="4-aspartylphosphate" evidence="6">
    <location>
        <position position="70"/>
    </location>
</feature>
<dbReference type="Gene3D" id="3.40.50.2300">
    <property type="match status" value="1"/>
</dbReference>
<dbReference type="SMART" id="SM00862">
    <property type="entry name" value="Trans_reg_C"/>
    <property type="match status" value="1"/>
</dbReference>
<dbReference type="InterPro" id="IPR036388">
    <property type="entry name" value="WH-like_DNA-bd_sf"/>
</dbReference>
<evidence type="ECO:0000256" key="2">
    <source>
        <dbReference type="ARBA" id="ARBA00023012"/>
    </source>
</evidence>
<comment type="caution">
    <text evidence="10">The sequence shown here is derived from an EMBL/GenBank/DDBJ whole genome shotgun (WGS) entry which is preliminary data.</text>
</comment>
<dbReference type="InterPro" id="IPR011006">
    <property type="entry name" value="CheY-like_superfamily"/>
</dbReference>
<dbReference type="SMART" id="SM00448">
    <property type="entry name" value="REC"/>
    <property type="match status" value="1"/>
</dbReference>
<evidence type="ECO:0000256" key="3">
    <source>
        <dbReference type="ARBA" id="ARBA00023015"/>
    </source>
</evidence>
<dbReference type="GO" id="GO:0003677">
    <property type="term" value="F:DNA binding"/>
    <property type="evidence" value="ECO:0007669"/>
    <property type="project" value="UniProtKB-KW"/>
</dbReference>
<gene>
    <name evidence="10" type="ORF">ANI01nite_02490</name>
</gene>
<reference evidence="10 11" key="1">
    <citation type="submission" date="2019-06" db="EMBL/GenBank/DDBJ databases">
        <title>Whole genome shotgun sequence of Glutamicibacter nicotianae NBRC 14234.</title>
        <authorList>
            <person name="Hosoyama A."/>
            <person name="Uohara A."/>
            <person name="Ohji S."/>
            <person name="Ichikawa N."/>
        </authorList>
    </citation>
    <scope>NUCLEOTIDE SEQUENCE [LARGE SCALE GENOMIC DNA]</scope>
    <source>
        <strain evidence="10 11">NBRC 14234</strain>
    </source>
</reference>
<feature type="DNA-binding region" description="OmpR/PhoB-type" evidence="7">
    <location>
        <begin position="145"/>
        <end position="240"/>
    </location>
</feature>
<evidence type="ECO:0000256" key="6">
    <source>
        <dbReference type="PROSITE-ProRule" id="PRU00169"/>
    </source>
</evidence>
<sequence>MLELTSYLRASRPDLITEDDAVQLLIVEDDEAVARALIDAVSAAGHLAEHVSRGADALLKHRNAQMILLDLGLPDMDGLEVLRKLRQISDVPVVILSARNDERSVVRGLRQGADDFLVKPIGLAVLLARIDAVARRAKVLADDNDGVLIAGGLRVDTGKHEAVLDGRALHLTAKEFDLLALLAQHAGSVVTREQILDRLWGDAFIAVSRSLDVHLTGLRSKLAAPGMIVNVRGVGYRLETPNP</sequence>
<dbReference type="PANTHER" id="PTHR48111:SF1">
    <property type="entry name" value="TWO-COMPONENT RESPONSE REGULATOR ORR33"/>
    <property type="match status" value="1"/>
</dbReference>
<dbReference type="Gene3D" id="6.10.250.690">
    <property type="match status" value="1"/>
</dbReference>
<dbReference type="Pfam" id="PF00072">
    <property type="entry name" value="Response_reg"/>
    <property type="match status" value="1"/>
</dbReference>
<evidence type="ECO:0000256" key="5">
    <source>
        <dbReference type="ARBA" id="ARBA00023163"/>
    </source>
</evidence>
<dbReference type="InterPro" id="IPR001867">
    <property type="entry name" value="OmpR/PhoB-type_DNA-bd"/>
</dbReference>
<dbReference type="EMBL" id="BJNE01000001">
    <property type="protein sequence ID" value="GEC11046.1"/>
    <property type="molecule type" value="Genomic_DNA"/>
</dbReference>
<dbReference type="SUPFAM" id="SSF52172">
    <property type="entry name" value="CheY-like"/>
    <property type="match status" value="1"/>
</dbReference>
<keyword evidence="11" id="KW-1185">Reference proteome</keyword>
<accession>A0ABQ0RGT8</accession>
<evidence type="ECO:0000256" key="4">
    <source>
        <dbReference type="ARBA" id="ARBA00023125"/>
    </source>
</evidence>
<dbReference type="PROSITE" id="PS51755">
    <property type="entry name" value="OMPR_PHOB"/>
    <property type="match status" value="1"/>
</dbReference>
<name>A0ABQ0RGT8_GLUNI</name>
<evidence type="ECO:0000256" key="1">
    <source>
        <dbReference type="ARBA" id="ARBA00022553"/>
    </source>
</evidence>
<dbReference type="InterPro" id="IPR039420">
    <property type="entry name" value="WalR-like"/>
</dbReference>
<dbReference type="PROSITE" id="PS50110">
    <property type="entry name" value="RESPONSE_REGULATORY"/>
    <property type="match status" value="1"/>
</dbReference>
<dbReference type="CDD" id="cd00383">
    <property type="entry name" value="trans_reg_C"/>
    <property type="match status" value="1"/>
</dbReference>
<dbReference type="CDD" id="cd17574">
    <property type="entry name" value="REC_OmpR"/>
    <property type="match status" value="1"/>
</dbReference>
<evidence type="ECO:0000313" key="10">
    <source>
        <dbReference type="EMBL" id="GEC11046.1"/>
    </source>
</evidence>
<protein>
    <submittedName>
        <fullName evidence="10">DNA-binding response regulator</fullName>
    </submittedName>
</protein>
<keyword evidence="5" id="KW-0804">Transcription</keyword>
<dbReference type="InterPro" id="IPR001789">
    <property type="entry name" value="Sig_transdc_resp-reg_receiver"/>
</dbReference>
<evidence type="ECO:0000259" key="8">
    <source>
        <dbReference type="PROSITE" id="PS50110"/>
    </source>
</evidence>
<organism evidence="10 11">
    <name type="scientific">Glutamicibacter nicotianae</name>
    <name type="common">Arthrobacter nicotianae</name>
    <dbReference type="NCBI Taxonomy" id="37929"/>
    <lineage>
        <taxon>Bacteria</taxon>
        <taxon>Bacillati</taxon>
        <taxon>Actinomycetota</taxon>
        <taxon>Actinomycetes</taxon>
        <taxon>Micrococcales</taxon>
        <taxon>Micrococcaceae</taxon>
        <taxon>Glutamicibacter</taxon>
    </lineage>
</organism>